<dbReference type="PANTHER" id="PTHR43272">
    <property type="entry name" value="LONG-CHAIN-FATTY-ACID--COA LIGASE"/>
    <property type="match status" value="1"/>
</dbReference>
<sequence>MPPPRTLCEAFQSIAALEPDAVALRDLGGTVTLTWRQYRDRVRAIAAGLAGLGVDHGDTVALMLTNRPEFHLCDTAALHLGATPFSVYNTNPAHVLAYQFGNAGNRVVICERQFLPVVREAIRHGGDVEHIVCVDSADGGVVPLARLEAEPATAFDFEAAWRAVVPRDLLTLVYTSGTTGPPKGVELTHANFIENARVLADFGVRDQPNRMISYLPDAHAANRWFSHYAHLLHGGQITTVADARRLPDALTEVRPTYFVGVPRVWVKLKAGLQDALARQDPIRRALAGWAIGTGRAHARARSDGRAQHRAAPRGTAALRAGRPAGAGTDPAAARPRPDRRRRQRSGAHPA</sequence>
<dbReference type="InterPro" id="IPR020845">
    <property type="entry name" value="AMP-binding_CS"/>
</dbReference>
<evidence type="ECO:0000256" key="1">
    <source>
        <dbReference type="ARBA" id="ARBA00022741"/>
    </source>
</evidence>
<feature type="region of interest" description="Disordered" evidence="3">
    <location>
        <begin position="298"/>
        <end position="350"/>
    </location>
</feature>
<evidence type="ECO:0000259" key="4">
    <source>
        <dbReference type="Pfam" id="PF00501"/>
    </source>
</evidence>
<gene>
    <name evidence="5" type="ORF">H4696_003233</name>
</gene>
<dbReference type="RefSeq" id="WP_225955706.1">
    <property type="nucleotide sequence ID" value="NZ_JADBEG010000001.1"/>
</dbReference>
<keyword evidence="2" id="KW-0067">ATP-binding</keyword>
<keyword evidence="1" id="KW-0547">Nucleotide-binding</keyword>
<dbReference type="InterPro" id="IPR000873">
    <property type="entry name" value="AMP-dep_synth/lig_dom"/>
</dbReference>
<evidence type="ECO:0000313" key="6">
    <source>
        <dbReference type="Proteomes" id="UP000631670"/>
    </source>
</evidence>
<dbReference type="EMBL" id="JADBEG010000001">
    <property type="protein sequence ID" value="MBE1496133.1"/>
    <property type="molecule type" value="Genomic_DNA"/>
</dbReference>
<dbReference type="PANTHER" id="PTHR43272:SF33">
    <property type="entry name" value="AMP-BINDING DOMAIN-CONTAINING PROTEIN-RELATED"/>
    <property type="match status" value="1"/>
</dbReference>
<feature type="compositionally biased region" description="Basic residues" evidence="3">
    <location>
        <begin position="337"/>
        <end position="350"/>
    </location>
</feature>
<dbReference type="Gene3D" id="3.40.50.12780">
    <property type="entry name" value="N-terminal domain of ligase-like"/>
    <property type="match status" value="1"/>
</dbReference>
<dbReference type="Pfam" id="PF00501">
    <property type="entry name" value="AMP-binding"/>
    <property type="match status" value="1"/>
</dbReference>
<keyword evidence="6" id="KW-1185">Reference proteome</keyword>
<name>A0ABR9HYZ9_9PSEU</name>
<evidence type="ECO:0000313" key="5">
    <source>
        <dbReference type="EMBL" id="MBE1496133.1"/>
    </source>
</evidence>
<proteinExistence type="predicted"/>
<feature type="domain" description="AMP-dependent synthetase/ligase" evidence="4">
    <location>
        <begin position="13"/>
        <end position="273"/>
    </location>
</feature>
<dbReference type="PROSITE" id="PS00455">
    <property type="entry name" value="AMP_BINDING"/>
    <property type="match status" value="1"/>
</dbReference>
<evidence type="ECO:0000256" key="3">
    <source>
        <dbReference type="SAM" id="MobiDB-lite"/>
    </source>
</evidence>
<evidence type="ECO:0000256" key="2">
    <source>
        <dbReference type="ARBA" id="ARBA00022840"/>
    </source>
</evidence>
<dbReference type="SUPFAM" id="SSF56801">
    <property type="entry name" value="Acetyl-CoA synthetase-like"/>
    <property type="match status" value="1"/>
</dbReference>
<dbReference type="InterPro" id="IPR042099">
    <property type="entry name" value="ANL_N_sf"/>
</dbReference>
<dbReference type="Proteomes" id="UP000631670">
    <property type="component" value="Unassembled WGS sequence"/>
</dbReference>
<comment type="caution">
    <text evidence="5">The sequence shown here is derived from an EMBL/GenBank/DDBJ whole genome shotgun (WGS) entry which is preliminary data.</text>
</comment>
<reference evidence="5 6" key="1">
    <citation type="submission" date="2020-10" db="EMBL/GenBank/DDBJ databases">
        <title>Sequencing the genomes of 1000 actinobacteria strains.</title>
        <authorList>
            <person name="Klenk H.-P."/>
        </authorList>
    </citation>
    <scope>NUCLEOTIDE SEQUENCE [LARGE SCALE GENOMIC DNA]</scope>
    <source>
        <strain evidence="5 6">DSM 44653</strain>
    </source>
</reference>
<protein>
    <submittedName>
        <fullName evidence="5">Long-subunit acyl-CoA synthetase (AMP-forming)</fullName>
    </submittedName>
</protein>
<organism evidence="5 6">
    <name type="scientific">Amycolatopsis lexingtonensis</name>
    <dbReference type="NCBI Taxonomy" id="218822"/>
    <lineage>
        <taxon>Bacteria</taxon>
        <taxon>Bacillati</taxon>
        <taxon>Actinomycetota</taxon>
        <taxon>Actinomycetes</taxon>
        <taxon>Pseudonocardiales</taxon>
        <taxon>Pseudonocardiaceae</taxon>
        <taxon>Amycolatopsis</taxon>
    </lineage>
</organism>
<feature type="compositionally biased region" description="Low complexity" evidence="3">
    <location>
        <begin position="312"/>
        <end position="334"/>
    </location>
</feature>
<accession>A0ABR9HYZ9</accession>